<accession>A0A1T4M1A9</accession>
<gene>
    <name evidence="2" type="ORF">SAMN02745973_01177</name>
</gene>
<dbReference type="RefSeq" id="WP_159454674.1">
    <property type="nucleotide sequence ID" value="NZ_FUWV01000005.1"/>
</dbReference>
<dbReference type="OrthoDB" id="1923191at2"/>
<dbReference type="Pfam" id="PF08878">
    <property type="entry name" value="HamA"/>
    <property type="match status" value="1"/>
</dbReference>
<dbReference type="InterPro" id="IPR014976">
    <property type="entry name" value="AbpA_HamA_C"/>
</dbReference>
<proteinExistence type="predicted"/>
<keyword evidence="3" id="KW-1185">Reference proteome</keyword>
<evidence type="ECO:0000313" key="2">
    <source>
        <dbReference type="EMBL" id="SJZ60675.1"/>
    </source>
</evidence>
<name>A0A1T4M1A9_9FIRM</name>
<sequence>MNKSSYNNFTVYKSKSDERYSFIYADFDRPDKFIKGFVEYVFEEKNLLSYTKNLTGIEFTPGKKEYVKLYKNISYFLNEELEKISLTNIDEDLKKILSDEYDCSIDGSKFIIQKDKVGKIGEYIFHLILSDYFEYTCIIPKFKLTTNRNMSVFGIDALFYDSVNSEILFGESKFSKNINNGINLINKSLTNYEHQISEEFLLVLSNDIYELDSKFSDKFQSSIDCCCSFDEFIETGEIKSIVIPIFIAHGGQPEDDVKKILNAFDDVKVKVINSLETKYLFISLPVIDKEKFLEYAIRMAVKKQNEYKAKCS</sequence>
<organism evidence="2 3">
    <name type="scientific">Garciella nitratireducens DSM 15102</name>
    <dbReference type="NCBI Taxonomy" id="1121911"/>
    <lineage>
        <taxon>Bacteria</taxon>
        <taxon>Bacillati</taxon>
        <taxon>Bacillota</taxon>
        <taxon>Clostridia</taxon>
        <taxon>Eubacteriales</taxon>
        <taxon>Eubacteriaceae</taxon>
        <taxon>Garciella</taxon>
    </lineage>
</organism>
<protein>
    <recommendedName>
        <fullName evidence="1">Anti-bacteriophage protein A/HamA C-terminal domain-containing protein</fullName>
    </recommendedName>
</protein>
<evidence type="ECO:0000313" key="3">
    <source>
        <dbReference type="Proteomes" id="UP000196365"/>
    </source>
</evidence>
<dbReference type="Proteomes" id="UP000196365">
    <property type="component" value="Unassembled WGS sequence"/>
</dbReference>
<feature type="domain" description="Anti-bacteriophage protein A/HamA C-terminal" evidence="1">
    <location>
        <begin position="73"/>
        <end position="295"/>
    </location>
</feature>
<dbReference type="AlphaFoldDB" id="A0A1T4M1A9"/>
<evidence type="ECO:0000259" key="1">
    <source>
        <dbReference type="Pfam" id="PF08878"/>
    </source>
</evidence>
<reference evidence="2 3" key="1">
    <citation type="submission" date="2017-02" db="EMBL/GenBank/DDBJ databases">
        <authorList>
            <person name="Peterson S.W."/>
        </authorList>
    </citation>
    <scope>NUCLEOTIDE SEQUENCE [LARGE SCALE GENOMIC DNA]</scope>
    <source>
        <strain evidence="2 3">DSM 15102</strain>
    </source>
</reference>
<dbReference type="EMBL" id="FUWV01000005">
    <property type="protein sequence ID" value="SJZ60675.1"/>
    <property type="molecule type" value="Genomic_DNA"/>
</dbReference>